<dbReference type="PROSITE" id="PS50405">
    <property type="entry name" value="GST_CTER"/>
    <property type="match status" value="1"/>
</dbReference>
<sequence>MRSEPNKNRLHDAAQLRNWIQPSGAQDAPFTAERGRYHLYVSLASPFSCKALMALKLKRLEDFIGVSITHCVLQRTRPNDPADEHIGWVFVDPEKTPMLPEPNGIGSYPTAGATTDPVNKADSIRDLYEICFEGVLPYSVPVLWDKKTRQIVSNDSGDIVRMLNYAFDALVTDSSIDLYPGEVRDHVDKMLAWIDNEITENIVRLSKAFTQQVYEAAVLDLYKSLNHLETHLAHHRYLCGSFLTEADLSLFVFLIRFDQVYYDLLKANRRRIEDYPNLRNYIRDLYQIPAIQKSVDMRHIRAAFVNLQNFNPSGIIPIGQQVDYNTKHDRDRFPINP</sequence>
<gene>
    <name evidence="4" type="ORF">BN9_005390</name>
</gene>
<accession>A0A024FZ19</accession>
<evidence type="ECO:0000256" key="1">
    <source>
        <dbReference type="PIRSR" id="PIRSR015753-2"/>
    </source>
</evidence>
<dbReference type="GO" id="GO:0004364">
    <property type="term" value="F:glutathione transferase activity"/>
    <property type="evidence" value="ECO:0007669"/>
    <property type="project" value="InterPro"/>
</dbReference>
<dbReference type="OrthoDB" id="2309723at2759"/>
<dbReference type="Pfam" id="PF13410">
    <property type="entry name" value="GST_C_2"/>
    <property type="match status" value="1"/>
</dbReference>
<dbReference type="EMBL" id="CAIX01000003">
    <property type="protein sequence ID" value="CCI39756.1"/>
    <property type="molecule type" value="Genomic_DNA"/>
</dbReference>
<feature type="domain" description="GST C-terminal" evidence="3">
    <location>
        <begin position="180"/>
        <end position="304"/>
    </location>
</feature>
<dbReference type="Gene3D" id="3.40.30.10">
    <property type="entry name" value="Glutaredoxin"/>
    <property type="match status" value="1"/>
</dbReference>
<dbReference type="InterPro" id="IPR036249">
    <property type="entry name" value="Thioredoxin-like_sf"/>
</dbReference>
<dbReference type="InterPro" id="IPR016639">
    <property type="entry name" value="GST_Omega/GSH"/>
</dbReference>
<feature type="binding site" evidence="1">
    <location>
        <position position="88"/>
    </location>
    <ligand>
        <name>glutathione</name>
        <dbReference type="ChEBI" id="CHEBI:57925"/>
    </ligand>
</feature>
<dbReference type="Gene3D" id="1.20.1050.10">
    <property type="match status" value="1"/>
</dbReference>
<comment type="caution">
    <text evidence="4">The sequence shown here is derived from an EMBL/GenBank/DDBJ whole genome shotgun (WGS) entry which is preliminary data.</text>
</comment>
<dbReference type="PANTHER" id="PTHR32419:SF6">
    <property type="entry name" value="GLUTATHIONE S-TRANSFERASE OMEGA-LIKE 1-RELATED"/>
    <property type="match status" value="1"/>
</dbReference>
<reference evidence="4 5" key="1">
    <citation type="submission" date="2012-05" db="EMBL/GenBank/DDBJ databases">
        <title>Recombination and specialization in a pathogen metapopulation.</title>
        <authorList>
            <person name="Gardiner A."/>
            <person name="Kemen E."/>
            <person name="Schultz-Larsen T."/>
            <person name="MacLean D."/>
            <person name="Van Oosterhout C."/>
            <person name="Jones J.D.G."/>
        </authorList>
    </citation>
    <scope>NUCLEOTIDE SEQUENCE [LARGE SCALE GENOMIC DNA]</scope>
    <source>
        <strain evidence="4 5">Ac Nc2</strain>
    </source>
</reference>
<dbReference type="Proteomes" id="UP000053237">
    <property type="component" value="Unassembled WGS sequence"/>
</dbReference>
<protein>
    <recommendedName>
        <fullName evidence="3">GST C-terminal domain-containing protein</fullName>
    </recommendedName>
</protein>
<dbReference type="STRING" id="65357.A0A024FZ19"/>
<dbReference type="SUPFAM" id="SSF52833">
    <property type="entry name" value="Thioredoxin-like"/>
    <property type="match status" value="1"/>
</dbReference>
<dbReference type="SUPFAM" id="SSF47616">
    <property type="entry name" value="GST C-terminal domain-like"/>
    <property type="match status" value="1"/>
</dbReference>
<dbReference type="PIRSF" id="PIRSF015753">
    <property type="entry name" value="GST"/>
    <property type="match status" value="1"/>
</dbReference>
<evidence type="ECO:0000259" key="3">
    <source>
        <dbReference type="PROSITE" id="PS50405"/>
    </source>
</evidence>
<dbReference type="InterPro" id="IPR036282">
    <property type="entry name" value="Glutathione-S-Trfase_C_sf"/>
</dbReference>
<evidence type="ECO:0000256" key="2">
    <source>
        <dbReference type="PIRSR" id="PIRSR015753-3"/>
    </source>
</evidence>
<name>A0A024FZ19_9STRA</name>
<proteinExistence type="predicted"/>
<organism evidence="4 5">
    <name type="scientific">Albugo candida</name>
    <dbReference type="NCBI Taxonomy" id="65357"/>
    <lineage>
        <taxon>Eukaryota</taxon>
        <taxon>Sar</taxon>
        <taxon>Stramenopiles</taxon>
        <taxon>Oomycota</taxon>
        <taxon>Peronosporomycetes</taxon>
        <taxon>Albuginales</taxon>
        <taxon>Albuginaceae</taxon>
        <taxon>Albugo</taxon>
    </lineage>
</organism>
<feature type="site" description="Lowers pKa of active site Cys" evidence="2">
    <location>
        <position position="261"/>
    </location>
</feature>
<keyword evidence="5" id="KW-1185">Reference proteome</keyword>
<dbReference type="GO" id="GO:0005737">
    <property type="term" value="C:cytoplasm"/>
    <property type="evidence" value="ECO:0007669"/>
    <property type="project" value="TreeGrafter"/>
</dbReference>
<dbReference type="InParanoid" id="A0A024FZ19"/>
<feature type="binding site" evidence="1">
    <location>
        <begin position="155"/>
        <end position="156"/>
    </location>
    <ligand>
        <name>glutathione</name>
        <dbReference type="ChEBI" id="CHEBI:57925"/>
    </ligand>
</feature>
<dbReference type="InterPro" id="IPR010987">
    <property type="entry name" value="Glutathione-S-Trfase_C-like"/>
</dbReference>
<evidence type="ECO:0000313" key="5">
    <source>
        <dbReference type="Proteomes" id="UP000053237"/>
    </source>
</evidence>
<dbReference type="PANTHER" id="PTHR32419">
    <property type="entry name" value="GLUTATHIONYL-HYDROQUINONE REDUCTASE"/>
    <property type="match status" value="1"/>
</dbReference>
<evidence type="ECO:0000313" key="4">
    <source>
        <dbReference type="EMBL" id="CCI39756.1"/>
    </source>
</evidence>
<dbReference type="AlphaFoldDB" id="A0A024FZ19"/>